<dbReference type="InterPro" id="IPR049483">
    <property type="entry name" value="FAF1_2-like_UAS"/>
</dbReference>
<dbReference type="InterPro" id="IPR036249">
    <property type="entry name" value="Thioredoxin-like_sf"/>
</dbReference>
<dbReference type="RefSeq" id="XP_012769984.1">
    <property type="nucleotide sequence ID" value="XM_012914530.1"/>
</dbReference>
<accession>A0A061DBA7</accession>
<dbReference type="PANTHER" id="PTHR23322:SF1">
    <property type="entry name" value="FAS-ASSOCIATED FACTOR 2"/>
    <property type="match status" value="1"/>
</dbReference>
<dbReference type="AlphaFoldDB" id="A0A061DBA7"/>
<dbReference type="InterPro" id="IPR029071">
    <property type="entry name" value="Ubiquitin-like_domsf"/>
</dbReference>
<evidence type="ECO:0000259" key="2">
    <source>
        <dbReference type="PROSITE" id="PS50033"/>
    </source>
</evidence>
<dbReference type="Pfam" id="PF00789">
    <property type="entry name" value="UBX"/>
    <property type="match status" value="1"/>
</dbReference>
<dbReference type="Proteomes" id="UP000033188">
    <property type="component" value="Chromosome 4"/>
</dbReference>
<gene>
    <name evidence="3" type="ORF">BBBOND_0402860</name>
</gene>
<protein>
    <submittedName>
        <fullName evidence="3">-FAS-associated factor 2</fullName>
    </submittedName>
</protein>
<name>A0A061DBA7_BABBI</name>
<dbReference type="Gene3D" id="3.40.30.10">
    <property type="entry name" value="Glutaredoxin"/>
    <property type="match status" value="1"/>
</dbReference>
<evidence type="ECO:0000256" key="1">
    <source>
        <dbReference type="ARBA" id="ARBA00023054"/>
    </source>
</evidence>
<organism evidence="3 4">
    <name type="scientific">Babesia bigemina</name>
    <dbReference type="NCBI Taxonomy" id="5866"/>
    <lineage>
        <taxon>Eukaryota</taxon>
        <taxon>Sar</taxon>
        <taxon>Alveolata</taxon>
        <taxon>Apicomplexa</taxon>
        <taxon>Aconoidasida</taxon>
        <taxon>Piroplasmida</taxon>
        <taxon>Babesiidae</taxon>
        <taxon>Babesia</taxon>
    </lineage>
</organism>
<dbReference type="VEuPathDB" id="PiroplasmaDB:BBBOND_0402860"/>
<dbReference type="InterPro" id="IPR006577">
    <property type="entry name" value="UAS"/>
</dbReference>
<dbReference type="PROSITE" id="PS50033">
    <property type="entry name" value="UBX"/>
    <property type="match status" value="1"/>
</dbReference>
<dbReference type="PANTHER" id="PTHR23322">
    <property type="entry name" value="FAS-ASSOCIATED PROTEIN"/>
    <property type="match status" value="1"/>
</dbReference>
<dbReference type="Pfam" id="PF21021">
    <property type="entry name" value="FAF1"/>
    <property type="match status" value="1"/>
</dbReference>
<dbReference type="CDD" id="cd01767">
    <property type="entry name" value="UBX"/>
    <property type="match status" value="1"/>
</dbReference>
<dbReference type="SMART" id="SM00166">
    <property type="entry name" value="UBX"/>
    <property type="match status" value="1"/>
</dbReference>
<dbReference type="InterPro" id="IPR050730">
    <property type="entry name" value="UBX_domain-protein"/>
</dbReference>
<dbReference type="OMA" id="YFCESIF"/>
<dbReference type="SUPFAM" id="SSF54236">
    <property type="entry name" value="Ubiquitin-like"/>
    <property type="match status" value="1"/>
</dbReference>
<dbReference type="GeneID" id="24566339"/>
<dbReference type="KEGG" id="bbig:BBBOND_0402860"/>
<keyword evidence="1" id="KW-0175">Coiled coil</keyword>
<dbReference type="GO" id="GO:0036503">
    <property type="term" value="P:ERAD pathway"/>
    <property type="evidence" value="ECO:0007669"/>
    <property type="project" value="TreeGrafter"/>
</dbReference>
<dbReference type="STRING" id="5866.A0A061DBA7"/>
<evidence type="ECO:0000313" key="4">
    <source>
        <dbReference type="Proteomes" id="UP000033188"/>
    </source>
</evidence>
<dbReference type="Gene3D" id="3.10.20.90">
    <property type="entry name" value="Phosphatidylinositol 3-kinase Catalytic Subunit, Chain A, domain 1"/>
    <property type="match status" value="1"/>
</dbReference>
<dbReference type="SUPFAM" id="SSF52833">
    <property type="entry name" value="Thioredoxin-like"/>
    <property type="match status" value="1"/>
</dbReference>
<keyword evidence="4" id="KW-1185">Reference proteome</keyword>
<sequence>MDTPKAVFSSVSRYGRHFFKLLRDTITHIVAYCRVLPGLCYRIVSNTIGSSSDSFHKYFESRHGTSHPKFFEGTFQLAQLSAFRNGKLLAVCLHSDSRDELCASVLTNSLVIDILDSNFVFYVEHGKGPRMRNLIQRLDARRLPHMSVMVMRSYREYAVIASTSDFSTASNVVSMLVGAIENPVSSAGARSDDLSIHRQIVTEQDAELQKAIEADVARMRSKDLRENNDLRRRQLRADNRLKRQQLISDRKEFARKYAATSHTGNTKIKVRLPSGRTIESVFNKDDTVGMLYDWVGAAEYLCDNQVKIPYAFDLSIPHPSTTLGDRAQTLEKANLYPNASLVLISRDDSDEDDV</sequence>
<dbReference type="EMBL" id="LK391710">
    <property type="protein sequence ID" value="CDR97798.1"/>
    <property type="molecule type" value="Genomic_DNA"/>
</dbReference>
<reference evidence="4" key="1">
    <citation type="journal article" date="2014" name="Nucleic Acids Res.">
        <title>The evolutionary dynamics of variant antigen genes in Babesia reveal a history of genomic innovation underlying host-parasite interaction.</title>
        <authorList>
            <person name="Jackson A.P."/>
            <person name="Otto T.D."/>
            <person name="Darby A."/>
            <person name="Ramaprasad A."/>
            <person name="Xia D."/>
            <person name="Echaide I.E."/>
            <person name="Farber M."/>
            <person name="Gahlot S."/>
            <person name="Gamble J."/>
            <person name="Gupta D."/>
            <person name="Gupta Y."/>
            <person name="Jackson L."/>
            <person name="Malandrin L."/>
            <person name="Malas T.B."/>
            <person name="Moussa E."/>
            <person name="Nair M."/>
            <person name="Reid A.J."/>
            <person name="Sanders M."/>
            <person name="Sharma J."/>
            <person name="Tracey A."/>
            <person name="Quail M.A."/>
            <person name="Weir W."/>
            <person name="Wastling J.M."/>
            <person name="Hall N."/>
            <person name="Willadsen P."/>
            <person name="Lingelbach K."/>
            <person name="Shiels B."/>
            <person name="Tait A."/>
            <person name="Berriman M."/>
            <person name="Allred D.R."/>
            <person name="Pain A."/>
        </authorList>
    </citation>
    <scope>NUCLEOTIDE SEQUENCE [LARGE SCALE GENOMIC DNA]</scope>
    <source>
        <strain evidence="4">Bond</strain>
    </source>
</reference>
<proteinExistence type="predicted"/>
<dbReference type="OrthoDB" id="1026733at2759"/>
<dbReference type="GO" id="GO:0043130">
    <property type="term" value="F:ubiquitin binding"/>
    <property type="evidence" value="ECO:0007669"/>
    <property type="project" value="TreeGrafter"/>
</dbReference>
<dbReference type="GO" id="GO:0005783">
    <property type="term" value="C:endoplasmic reticulum"/>
    <property type="evidence" value="ECO:0007669"/>
    <property type="project" value="TreeGrafter"/>
</dbReference>
<dbReference type="SMART" id="SM00594">
    <property type="entry name" value="UAS"/>
    <property type="match status" value="1"/>
</dbReference>
<evidence type="ECO:0000313" key="3">
    <source>
        <dbReference type="EMBL" id="CDR97798.1"/>
    </source>
</evidence>
<feature type="domain" description="UBX" evidence="2">
    <location>
        <begin position="261"/>
        <end position="343"/>
    </location>
</feature>
<dbReference type="InterPro" id="IPR001012">
    <property type="entry name" value="UBX_dom"/>
</dbReference>